<dbReference type="SUPFAM" id="SSF52540">
    <property type="entry name" value="P-loop containing nucleoside triphosphate hydrolases"/>
    <property type="match status" value="1"/>
</dbReference>
<gene>
    <name evidence="1" type="ORF">PGX00_18415</name>
</gene>
<evidence type="ECO:0000313" key="2">
    <source>
        <dbReference type="Proteomes" id="UP001210678"/>
    </source>
</evidence>
<protein>
    <submittedName>
        <fullName evidence="1">ATP-binding protein</fullName>
    </submittedName>
</protein>
<dbReference type="GO" id="GO:0005524">
    <property type="term" value="F:ATP binding"/>
    <property type="evidence" value="ECO:0007669"/>
    <property type="project" value="UniProtKB-KW"/>
</dbReference>
<dbReference type="Gene3D" id="3.40.50.300">
    <property type="entry name" value="P-loop containing nucleotide triphosphate hydrolases"/>
    <property type="match status" value="1"/>
</dbReference>
<dbReference type="InterPro" id="IPR027417">
    <property type="entry name" value="P-loop_NTPase"/>
</dbReference>
<dbReference type="RefSeq" id="WP_272139319.1">
    <property type="nucleotide sequence ID" value="NZ_JAQLOI010000003.1"/>
</dbReference>
<dbReference type="Pfam" id="PF13671">
    <property type="entry name" value="AAA_33"/>
    <property type="match status" value="1"/>
</dbReference>
<evidence type="ECO:0000313" key="1">
    <source>
        <dbReference type="EMBL" id="MDB1125524.1"/>
    </source>
</evidence>
<sequence length="169" mass="19988">MAKIYFICGFIGSGKTTYSKQLAKSQSAFRFSMDEWMIPLFGEHMPRELFDQRIGILTELFKTASIQMMQLDTSVIFDFGFWNRKKRDDIAIWAHSEGFEYEIIYLDASFETCCERAYQRNSGRKEQAYEMTPDMMDMFWQWFEVPTSDEKVTFVKLPDSNNNETVCKK</sequence>
<dbReference type="Proteomes" id="UP001210678">
    <property type="component" value="Unassembled WGS sequence"/>
</dbReference>
<keyword evidence="2" id="KW-1185">Reference proteome</keyword>
<accession>A0ABT4YVB3</accession>
<organism evidence="1 2">
    <name type="scientific">Vibrio algarum</name>
    <dbReference type="NCBI Taxonomy" id="3020714"/>
    <lineage>
        <taxon>Bacteria</taxon>
        <taxon>Pseudomonadati</taxon>
        <taxon>Pseudomonadota</taxon>
        <taxon>Gammaproteobacteria</taxon>
        <taxon>Vibrionales</taxon>
        <taxon>Vibrionaceae</taxon>
        <taxon>Vibrio</taxon>
    </lineage>
</organism>
<comment type="caution">
    <text evidence="1">The sequence shown here is derived from an EMBL/GenBank/DDBJ whole genome shotgun (WGS) entry which is preliminary data.</text>
</comment>
<reference evidence="1 2" key="1">
    <citation type="submission" date="2023-01" db="EMBL/GenBank/DDBJ databases">
        <title>Vibrio sp. KJ40-1 sp.nov, isolated from marine algae.</title>
        <authorList>
            <person name="Butt M."/>
            <person name="Kim J.M.J."/>
            <person name="Jeon C.O.C."/>
        </authorList>
    </citation>
    <scope>NUCLEOTIDE SEQUENCE [LARGE SCALE GENOMIC DNA]</scope>
    <source>
        <strain evidence="1 2">KJ40-1</strain>
    </source>
</reference>
<dbReference type="EMBL" id="JAQLOI010000003">
    <property type="protein sequence ID" value="MDB1125524.1"/>
    <property type="molecule type" value="Genomic_DNA"/>
</dbReference>
<keyword evidence="1" id="KW-0547">Nucleotide-binding</keyword>
<proteinExistence type="predicted"/>
<keyword evidence="1" id="KW-0067">ATP-binding</keyword>
<name>A0ABT4YVB3_9VIBR</name>